<dbReference type="OrthoDB" id="5174394at2"/>
<name>A0A2W7N2K9_9RHOB</name>
<organism evidence="1 2">
    <name type="scientific">Palleronia aestuarii</name>
    <dbReference type="NCBI Taxonomy" id="568105"/>
    <lineage>
        <taxon>Bacteria</taxon>
        <taxon>Pseudomonadati</taxon>
        <taxon>Pseudomonadota</taxon>
        <taxon>Alphaproteobacteria</taxon>
        <taxon>Rhodobacterales</taxon>
        <taxon>Roseobacteraceae</taxon>
        <taxon>Palleronia</taxon>
    </lineage>
</organism>
<keyword evidence="2" id="KW-1185">Reference proteome</keyword>
<dbReference type="EMBL" id="QKZL01000014">
    <property type="protein sequence ID" value="PZX14348.1"/>
    <property type="molecule type" value="Genomic_DNA"/>
</dbReference>
<sequence>MSDAGPSPDAPRIRLVSCLGTGTDLGFLPHFLRHYAGLGIAPDAMHLVVHSEDTMSAELAEAERILAAFGAAAPRRWIAPYTSDAMWEERRALQRRVAVPGDWIVNADIDEHYVFPAPLAEVIAECRDVGADCVQGLHIDRLAPEGRLAPVASEPALAEQFPVEGEASFRIFGAGRHHGISATTKLMLHAASVLPRRGGHNPEGLTPDSAGAASRDGPRFLAGRPLHTVRAIADPAFRFAFPFLSAHYKWTASRMPSLATRLATPGVSPAGLEYGGKVRDYLATHGRIRLGDVALRGPAERPDPDWRGRMARMRAEAAPRPATFAARAEVAVVIRAAGERTEAAARELALAEVPEDMVAVLHETPFALAVQKAFEQGVALGAEWTLCLDADVLLRPGAVADLLAEARRHDPALFGISGRVADPLLGQIRFAGQHLYRTALLPRALETAEFDPAKRRPESHVKRQMRQAGHGWMQTDVMTGLHDAEQSFADIFRKVVVHSRKHERFVPYLREYWTRAGTEAPDLRLALEALEAPDRIAPVPTRPGAREAESIAIDRRLFPERIDAFLATIGLTEKPPLAPDAIAPEEVARRLARFGEAPEWQAARPAIEAQWGPQNAAGPIGGPAPGDRPSGLVRLVSCIGVEGEAGGDLPLLPHFLDHYAGLGIAPARMHLILNAREEESPGLVRARALLAERGLPEPEIWIGPYTSSGMWDRRRALQSRLAAPEDWIVSADADEFHDYPAPLDEVTAFCAERRVACVQGPFVDRVAADGGLPPVRPDRPIGAQFPVRADIGIALGKRPGVDDATGTVKTMLHRGDVLPGLGGHQPQGIGPGKFLYGLPLMHFPRIKSTEWRETLPFRVDHYKWTADLAARLDRRRKTSGASPAGSLYGGRIVEYLERNDGRIDLGDVNLMTGETCGEGSWRDRVLAIAATGAALQPVRARAARRRAAERRQSDTIAPEWRLRQLTFGSGTGLFHAHSYYDIPVLDAGETRIAAYRARFAERWMTPEDAVEIGIVDIANGGFARLGTSRAWSWQQGPMAQWLPDGRLVWNDREAGGAEGDAFVARLHDPETGLTRTLRRPVYAVDPEGETALSVNMARLDRARPGYGYVGGADARPGDRAPGDDGVWRIGLGAAAEDRLILPLDRAAAFLAEHLPEPERAEHREGAYAYWFNHVKIAPGGKRFTVKLRWRRAGLTGPWTGKMGVSLTCGMDGRDLAFLARGTSHVMWLDDTRLYFWHQDRGAFAAIRDAVPKASEPHDPLKGLITANVHIRHVPDDPRRAIYDTPYAEEIDLVELDRATGETQRLARFTGHLPKHGPFRCDLHPVPARDGSRIVVTSLQDGGRQVYVLERKDAA</sequence>
<reference evidence="1 2" key="1">
    <citation type="submission" date="2018-06" db="EMBL/GenBank/DDBJ databases">
        <title>Genomic Encyclopedia of Archaeal and Bacterial Type Strains, Phase II (KMG-II): from individual species to whole genera.</title>
        <authorList>
            <person name="Goeker M."/>
        </authorList>
    </citation>
    <scope>NUCLEOTIDE SEQUENCE [LARGE SCALE GENOMIC DNA]</scope>
    <source>
        <strain evidence="1 2">DSM 22009</strain>
    </source>
</reference>
<dbReference type="Proteomes" id="UP000248916">
    <property type="component" value="Unassembled WGS sequence"/>
</dbReference>
<accession>A0A2W7N2K9</accession>
<proteinExistence type="predicted"/>
<gene>
    <name evidence="1" type="ORF">LX81_02931</name>
</gene>
<evidence type="ECO:0008006" key="3">
    <source>
        <dbReference type="Google" id="ProtNLM"/>
    </source>
</evidence>
<evidence type="ECO:0000313" key="2">
    <source>
        <dbReference type="Proteomes" id="UP000248916"/>
    </source>
</evidence>
<dbReference type="RefSeq" id="WP_111538030.1">
    <property type="nucleotide sequence ID" value="NZ_QKZL01000014.1"/>
</dbReference>
<comment type="caution">
    <text evidence="1">The sequence shown here is derived from an EMBL/GenBank/DDBJ whole genome shotgun (WGS) entry which is preliminary data.</text>
</comment>
<dbReference type="InterPro" id="IPR029044">
    <property type="entry name" value="Nucleotide-diphossugar_trans"/>
</dbReference>
<dbReference type="SUPFAM" id="SSF53448">
    <property type="entry name" value="Nucleotide-diphospho-sugar transferases"/>
    <property type="match status" value="1"/>
</dbReference>
<evidence type="ECO:0000313" key="1">
    <source>
        <dbReference type="EMBL" id="PZX14348.1"/>
    </source>
</evidence>
<protein>
    <recommendedName>
        <fullName evidence="3">Glycosyl transferase family 2</fullName>
    </recommendedName>
</protein>